<dbReference type="RefSeq" id="WP_115123387.1">
    <property type="nucleotide sequence ID" value="NZ_QRAO01000002.1"/>
</dbReference>
<dbReference type="InterPro" id="IPR025348">
    <property type="entry name" value="DUF4252"/>
</dbReference>
<dbReference type="EMBL" id="QRAO01000002">
    <property type="protein sequence ID" value="RDK87191.1"/>
    <property type="molecule type" value="Genomic_DNA"/>
</dbReference>
<reference evidence="2 3" key="1">
    <citation type="submission" date="2018-07" db="EMBL/GenBank/DDBJ databases">
        <title>Genomic Encyclopedia of Type Strains, Phase IV (KMG-IV): sequencing the most valuable type-strain genomes for metagenomic binning, comparative biology and taxonomic classification.</title>
        <authorList>
            <person name="Goeker M."/>
        </authorList>
    </citation>
    <scope>NUCLEOTIDE SEQUENCE [LARGE SCALE GENOMIC DNA]</scope>
    <source>
        <strain evidence="2 3">DSM 101478</strain>
    </source>
</reference>
<evidence type="ECO:0000313" key="3">
    <source>
        <dbReference type="Proteomes" id="UP000255317"/>
    </source>
</evidence>
<feature type="signal peptide" evidence="1">
    <location>
        <begin position="1"/>
        <end position="19"/>
    </location>
</feature>
<sequence length="178" mass="19950">MKKIAIIIALMVAPLLVNAQSPFDAFENADDVTSFVATKKMFKLLSKMDFDSNDPEVKEYLELVNNLENVRIFTTENPSVQKRLNDAVAKYVSGNTSLSELMRVNDDGKNVKFYSKEGKNDNFVTELLMHLTGNIDGKERTVVMSITGNIDLKKVSKLTKDLNVPGSEELKNIDKQKS</sequence>
<accession>A0A370QFQ3</accession>
<dbReference type="Proteomes" id="UP000255317">
    <property type="component" value="Unassembled WGS sequence"/>
</dbReference>
<proteinExistence type="predicted"/>
<gene>
    <name evidence="2" type="ORF">C8D94_102375</name>
</gene>
<feature type="chain" id="PRO_5016804349" evidence="1">
    <location>
        <begin position="20"/>
        <end position="178"/>
    </location>
</feature>
<dbReference type="AlphaFoldDB" id="A0A370QFQ3"/>
<organism evidence="2 3">
    <name type="scientific">Marinirhabdus gelatinilytica</name>
    <dbReference type="NCBI Taxonomy" id="1703343"/>
    <lineage>
        <taxon>Bacteria</taxon>
        <taxon>Pseudomonadati</taxon>
        <taxon>Bacteroidota</taxon>
        <taxon>Flavobacteriia</taxon>
        <taxon>Flavobacteriales</taxon>
        <taxon>Flavobacteriaceae</taxon>
    </lineage>
</organism>
<name>A0A370QFQ3_9FLAO</name>
<evidence type="ECO:0000256" key="1">
    <source>
        <dbReference type="SAM" id="SignalP"/>
    </source>
</evidence>
<dbReference type="OrthoDB" id="705638at2"/>
<dbReference type="Pfam" id="PF14060">
    <property type="entry name" value="DUF4252"/>
    <property type="match status" value="1"/>
</dbReference>
<protein>
    <submittedName>
        <fullName evidence="2">Uncharacterized protein DUF4252</fullName>
    </submittedName>
</protein>
<keyword evidence="1" id="KW-0732">Signal</keyword>
<evidence type="ECO:0000313" key="2">
    <source>
        <dbReference type="EMBL" id="RDK87191.1"/>
    </source>
</evidence>
<comment type="caution">
    <text evidence="2">The sequence shown here is derived from an EMBL/GenBank/DDBJ whole genome shotgun (WGS) entry which is preliminary data.</text>
</comment>
<keyword evidence="3" id="KW-1185">Reference proteome</keyword>